<protein>
    <submittedName>
        <fullName evidence="3">Uncharacterized protein</fullName>
    </submittedName>
</protein>
<gene>
    <name evidence="4" type="ORF">OVN521_LOCUS19149</name>
    <name evidence="3" type="ORF">WKI299_LOCUS29251</name>
    <name evidence="2" type="ORF">XDN619_LOCUS20571</name>
</gene>
<comment type="caution">
    <text evidence="3">The sequence shown here is derived from an EMBL/GenBank/DDBJ whole genome shotgun (WGS) entry which is preliminary data.</text>
</comment>
<dbReference type="Proteomes" id="UP000663887">
    <property type="component" value="Unassembled WGS sequence"/>
</dbReference>
<dbReference type="AlphaFoldDB" id="A0A816XDW2"/>
<evidence type="ECO:0000313" key="6">
    <source>
        <dbReference type="Proteomes" id="UP000663866"/>
    </source>
</evidence>
<proteinExistence type="predicted"/>
<name>A0A816XDW2_9BILA</name>
<evidence type="ECO:0000313" key="3">
    <source>
        <dbReference type="EMBL" id="CAF2145761.1"/>
    </source>
</evidence>
<dbReference type="EMBL" id="CAJOBG010003572">
    <property type="protein sequence ID" value="CAF4070180.1"/>
    <property type="molecule type" value="Genomic_DNA"/>
</dbReference>
<evidence type="ECO:0000313" key="2">
    <source>
        <dbReference type="EMBL" id="CAF2110066.1"/>
    </source>
</evidence>
<keyword evidence="6" id="KW-1185">Reference proteome</keyword>
<dbReference type="EMBL" id="CAJNRG010009091">
    <property type="protein sequence ID" value="CAF2110066.1"/>
    <property type="molecule type" value="Genomic_DNA"/>
</dbReference>
<organism evidence="3 5">
    <name type="scientific">Rotaria magnacalcarata</name>
    <dbReference type="NCBI Taxonomy" id="392030"/>
    <lineage>
        <taxon>Eukaryota</taxon>
        <taxon>Metazoa</taxon>
        <taxon>Spiralia</taxon>
        <taxon>Gnathifera</taxon>
        <taxon>Rotifera</taxon>
        <taxon>Eurotatoria</taxon>
        <taxon>Bdelloidea</taxon>
        <taxon>Philodinida</taxon>
        <taxon>Philodinidae</taxon>
        <taxon>Rotaria</taxon>
    </lineage>
</organism>
<evidence type="ECO:0000313" key="5">
    <source>
        <dbReference type="Proteomes" id="UP000663856"/>
    </source>
</evidence>
<accession>A0A816XDW2</accession>
<reference evidence="3" key="1">
    <citation type="submission" date="2021-02" db="EMBL/GenBank/DDBJ databases">
        <authorList>
            <person name="Nowell W R."/>
        </authorList>
    </citation>
    <scope>NUCLEOTIDE SEQUENCE</scope>
</reference>
<dbReference type="EMBL" id="CAJNRF010013031">
    <property type="protein sequence ID" value="CAF2145761.1"/>
    <property type="molecule type" value="Genomic_DNA"/>
</dbReference>
<dbReference type="Proteomes" id="UP000663856">
    <property type="component" value="Unassembled WGS sequence"/>
</dbReference>
<evidence type="ECO:0000256" key="1">
    <source>
        <dbReference type="SAM" id="MobiDB-lite"/>
    </source>
</evidence>
<sequence length="154" mass="17334">MEKNEQNPGQKLTDPGQKKKTLTHNTSQTKSPIAPLILEGAKLTKMQVSDLIKKHFKDIRVDDIQLSHTGLFALYASDVSSFNRLFNEFTAILATNGQTSAKLYVPRSIQRIKDTDKIAFVKRVDLEIPEDRITIALKDAGLDVTDVIRLKNKE</sequence>
<feature type="region of interest" description="Disordered" evidence="1">
    <location>
        <begin position="1"/>
        <end position="29"/>
    </location>
</feature>
<evidence type="ECO:0000313" key="4">
    <source>
        <dbReference type="EMBL" id="CAF4070180.1"/>
    </source>
</evidence>
<dbReference type="Proteomes" id="UP000663866">
    <property type="component" value="Unassembled WGS sequence"/>
</dbReference>
<feature type="compositionally biased region" description="Polar residues" evidence="1">
    <location>
        <begin position="1"/>
        <end position="10"/>
    </location>
</feature>